<dbReference type="EMBL" id="CALTRL010002961">
    <property type="protein sequence ID" value="CAH7677218.1"/>
    <property type="molecule type" value="Genomic_DNA"/>
</dbReference>
<accession>A0AAV0B588</accession>
<reference evidence="1" key="1">
    <citation type="submission" date="2022-06" db="EMBL/GenBank/DDBJ databases">
        <authorList>
            <consortium name="SYNGENTA / RWTH Aachen University"/>
        </authorList>
    </citation>
    <scope>NUCLEOTIDE SEQUENCE</scope>
</reference>
<sequence length="440" mass="51558">MITGSSTEVVLWDLTTEPICLGCFGRRMVPRNPYSPLMVRLETINNLCEQPRKLIAEFEDHSIASWDLRDIIPQHHHHQQQQQQVKKLRTTQPEVISGDRSKTGWAFSCCDDMAHRYQIDSEGTIRNLDSQADLANLLEPVELFVCLNCNHQTDELNYILIFKKIKVDFLVLKRRTGEILTVRTKLSKKIGNSDEERFTIKLVKSNCSDDYYTKVNDNQLLIILKDQLNKNFSFHPKLRLPIYKRILSIANDSRLVNEYFNGLSKPNPTEFLKKFRFEWKLEEPKFQFSLETLLTIFRGTKRYTDDLLIDRLSPILYSFLNIFQSAPTEQRSKRQQATPYESYHQEVDLTNINDDGDDETELEIYIVCNKLLNNENGRIFLEEDRWKAFVEDIERCLLDEPSGRKILKLFDDLKISFGKDVLYSLTYGFFMGFTTPKTFA</sequence>
<keyword evidence="2" id="KW-1185">Reference proteome</keyword>
<organism evidence="1 2">
    <name type="scientific">Phakopsora pachyrhizi</name>
    <name type="common">Asian soybean rust disease fungus</name>
    <dbReference type="NCBI Taxonomy" id="170000"/>
    <lineage>
        <taxon>Eukaryota</taxon>
        <taxon>Fungi</taxon>
        <taxon>Dikarya</taxon>
        <taxon>Basidiomycota</taxon>
        <taxon>Pucciniomycotina</taxon>
        <taxon>Pucciniomycetes</taxon>
        <taxon>Pucciniales</taxon>
        <taxon>Phakopsoraceae</taxon>
        <taxon>Phakopsora</taxon>
    </lineage>
</organism>
<dbReference type="AlphaFoldDB" id="A0AAV0B588"/>
<name>A0AAV0B588_PHAPC</name>
<proteinExistence type="predicted"/>
<protein>
    <submittedName>
        <fullName evidence="1">Expressed protein</fullName>
    </submittedName>
</protein>
<comment type="caution">
    <text evidence="1">The sequence shown here is derived from an EMBL/GenBank/DDBJ whole genome shotgun (WGS) entry which is preliminary data.</text>
</comment>
<dbReference type="Proteomes" id="UP001153365">
    <property type="component" value="Unassembled WGS sequence"/>
</dbReference>
<evidence type="ECO:0000313" key="2">
    <source>
        <dbReference type="Proteomes" id="UP001153365"/>
    </source>
</evidence>
<gene>
    <name evidence="1" type="ORF">PPACK8108_LOCUS12365</name>
</gene>
<evidence type="ECO:0000313" key="1">
    <source>
        <dbReference type="EMBL" id="CAH7677218.1"/>
    </source>
</evidence>